<gene>
    <name evidence="4" type="ORF">M2A_2697</name>
</gene>
<accession>A0A081BDT0</accession>
<comment type="similarity">
    <text evidence="1 2">Belongs to the outer membrane factor (OMF) (TC 1.B.17) family.</text>
</comment>
<dbReference type="eggNOG" id="COG1538">
    <property type="taxonomic scope" value="Bacteria"/>
</dbReference>
<keyword evidence="2" id="KW-1134">Transmembrane beta strand</keyword>
<protein>
    <submittedName>
        <fullName evidence="4">RND efflux system outer membrane lipoprotein NodT</fullName>
    </submittedName>
</protein>
<dbReference type="STRING" id="1333998.M2A_2697"/>
<reference evidence="4 5" key="1">
    <citation type="submission" date="2014-07" db="EMBL/GenBank/DDBJ databases">
        <title>Tepidicaulis marinum gen. nov., sp. nov., a novel marine bacterium denitrifying nitrate to nitrous oxide strictly under microaerobic conditions.</title>
        <authorList>
            <person name="Takeuchi M."/>
            <person name="Yamagishi T."/>
            <person name="Kamagata Y."/>
            <person name="Oshima K."/>
            <person name="Hattori M."/>
            <person name="Katayama T."/>
            <person name="Hanada S."/>
            <person name="Tamaki H."/>
            <person name="Marumo K."/>
            <person name="Maeda H."/>
            <person name="Nedachi M."/>
            <person name="Iwasaki W."/>
            <person name="Suwa Y."/>
            <person name="Sakata S."/>
        </authorList>
    </citation>
    <scope>NUCLEOTIDE SEQUENCE [LARGE SCALE GENOMIC DNA]</scope>
    <source>
        <strain evidence="4 5">MA2</strain>
    </source>
</reference>
<dbReference type="PROSITE" id="PS51257">
    <property type="entry name" value="PROKAR_LIPOPROTEIN"/>
    <property type="match status" value="1"/>
</dbReference>
<dbReference type="GO" id="GO:0005886">
    <property type="term" value="C:plasma membrane"/>
    <property type="evidence" value="ECO:0007669"/>
    <property type="project" value="UniProtKB-SubCell"/>
</dbReference>
<dbReference type="PANTHER" id="PTHR30203:SF25">
    <property type="entry name" value="OUTER MEMBRANE PROTEIN-RELATED"/>
    <property type="match status" value="1"/>
</dbReference>
<dbReference type="PANTHER" id="PTHR30203">
    <property type="entry name" value="OUTER MEMBRANE CATION EFFLUX PROTEIN"/>
    <property type="match status" value="1"/>
</dbReference>
<name>A0A081BDT0_9HYPH</name>
<keyword evidence="2" id="KW-0564">Palmitate</keyword>
<keyword evidence="5" id="KW-1185">Reference proteome</keyword>
<dbReference type="SUPFAM" id="SSF56954">
    <property type="entry name" value="Outer membrane efflux proteins (OEP)"/>
    <property type="match status" value="1"/>
</dbReference>
<evidence type="ECO:0000256" key="1">
    <source>
        <dbReference type="ARBA" id="ARBA00007613"/>
    </source>
</evidence>
<comment type="caution">
    <text evidence="4">The sequence shown here is derived from an EMBL/GenBank/DDBJ whole genome shotgun (WGS) entry which is preliminary data.</text>
</comment>
<dbReference type="AlphaFoldDB" id="A0A081BDT0"/>
<dbReference type="InterPro" id="IPR003423">
    <property type="entry name" value="OMP_efflux"/>
</dbReference>
<proteinExistence type="inferred from homology"/>
<evidence type="ECO:0000256" key="3">
    <source>
        <dbReference type="SAM" id="MobiDB-lite"/>
    </source>
</evidence>
<feature type="region of interest" description="Disordered" evidence="3">
    <location>
        <begin position="107"/>
        <end position="129"/>
    </location>
</feature>
<dbReference type="InterPro" id="IPR010131">
    <property type="entry name" value="MdtP/NodT-like"/>
</dbReference>
<dbReference type="Pfam" id="PF02321">
    <property type="entry name" value="OEP"/>
    <property type="match status" value="2"/>
</dbReference>
<dbReference type="Gene3D" id="1.20.1600.10">
    <property type="entry name" value="Outer membrane efflux proteins (OEP)"/>
    <property type="match status" value="1"/>
</dbReference>
<keyword evidence="2 4" id="KW-0449">Lipoprotein</keyword>
<sequence length="472" mass="49505">MSELAKKSALLRGLAGAGFLLLAGCMVGPDYVPPEPDAGADFGATLPGEAGARAEETLWWRGFNDDRLSGLIAKALGENYEIAAARERLLQARALVEAEAGAGGPQLDGALTGDVASRTGGGGQNGQTEGEVSAGALFSWVPDLFGGQRRAVEAAEAESLARALLEADIARLTAADVARRYTEARRDYARLGLVNQSLELQRETLRLVETRFEAGLTARLDVKRAEADLAATRAQAPQLERSAKAALHALAVLTGERAGDFAKAGIGEGSIPAFEGGPAAGLPRDMVRRRADLRAAEAELARATALIGVEEADLYPLLSLPGRLSFNLEDLGSGNVAELVVATLSATLDIPLFDAGTRRAEISAAEAEAREALLLYRQAVLEALSEVETALVSVVSARARQDYLGEAVAASEVAFQQAENLYSQGLASFTEVLDAQRSLLSNRQELAIAKSDLALAFIDLYAAAGAPTGPRE</sequence>
<dbReference type="GO" id="GO:0015562">
    <property type="term" value="F:efflux transmembrane transporter activity"/>
    <property type="evidence" value="ECO:0007669"/>
    <property type="project" value="InterPro"/>
</dbReference>
<evidence type="ECO:0000256" key="2">
    <source>
        <dbReference type="RuleBase" id="RU362097"/>
    </source>
</evidence>
<dbReference type="Proteomes" id="UP000028702">
    <property type="component" value="Unassembled WGS sequence"/>
</dbReference>
<keyword evidence="2" id="KW-0812">Transmembrane</keyword>
<dbReference type="RefSeq" id="WP_052379491.1">
    <property type="nucleotide sequence ID" value="NZ_BBIO01000016.1"/>
</dbReference>
<dbReference type="Gene3D" id="2.20.200.10">
    <property type="entry name" value="Outer membrane efflux proteins (OEP)"/>
    <property type="match status" value="1"/>
</dbReference>
<evidence type="ECO:0000313" key="5">
    <source>
        <dbReference type="Proteomes" id="UP000028702"/>
    </source>
</evidence>
<evidence type="ECO:0000313" key="4">
    <source>
        <dbReference type="EMBL" id="GAK46198.1"/>
    </source>
</evidence>
<organism evidence="4 5">
    <name type="scientific">Tepidicaulis marinus</name>
    <dbReference type="NCBI Taxonomy" id="1333998"/>
    <lineage>
        <taxon>Bacteria</taxon>
        <taxon>Pseudomonadati</taxon>
        <taxon>Pseudomonadota</taxon>
        <taxon>Alphaproteobacteria</taxon>
        <taxon>Hyphomicrobiales</taxon>
        <taxon>Parvibaculaceae</taxon>
        <taxon>Tepidicaulis</taxon>
    </lineage>
</organism>
<comment type="subcellular location">
    <subcellularLocation>
        <location evidence="2">Cell membrane</location>
        <topology evidence="2">Lipid-anchor</topology>
    </subcellularLocation>
</comment>
<dbReference type="NCBIfam" id="TIGR01845">
    <property type="entry name" value="outer_NodT"/>
    <property type="match status" value="1"/>
</dbReference>
<dbReference type="EMBL" id="BBIO01000016">
    <property type="protein sequence ID" value="GAK46198.1"/>
    <property type="molecule type" value="Genomic_DNA"/>
</dbReference>
<keyword evidence="2" id="KW-0472">Membrane</keyword>